<evidence type="ECO:0000259" key="1">
    <source>
        <dbReference type="Pfam" id="PF08401"/>
    </source>
</evidence>
<dbReference type="PIRSF" id="PIRSF037112">
    <property type="entry name" value="Antirestriction_ArdC"/>
    <property type="match status" value="1"/>
</dbReference>
<gene>
    <name evidence="3" type="ORF">CVT23_20965</name>
</gene>
<accession>A0A2M9FW40</accession>
<dbReference type="InterPro" id="IPR017113">
    <property type="entry name" value="Antirestriction_ArdC"/>
</dbReference>
<dbReference type="Pfam" id="PF18818">
    <property type="entry name" value="MPTase-PolyVal"/>
    <property type="match status" value="1"/>
</dbReference>
<dbReference type="AlphaFoldDB" id="A0A2M9FW40"/>
<evidence type="ECO:0000259" key="2">
    <source>
        <dbReference type="Pfam" id="PF18818"/>
    </source>
</evidence>
<dbReference type="GO" id="GO:0003697">
    <property type="term" value="F:single-stranded DNA binding"/>
    <property type="evidence" value="ECO:0007669"/>
    <property type="project" value="InterPro"/>
</dbReference>
<dbReference type="RefSeq" id="WP_109792428.1">
    <property type="nucleotide sequence ID" value="NZ_PHIG01000059.1"/>
</dbReference>
<feature type="domain" description="N-terminal" evidence="1">
    <location>
        <begin position="9"/>
        <end position="131"/>
    </location>
</feature>
<feature type="domain" description="Polyvalent protein metallopeptidase" evidence="2">
    <location>
        <begin position="156"/>
        <end position="287"/>
    </location>
</feature>
<proteinExistence type="predicted"/>
<organism evidence="3 4">
    <name type="scientific">Minwuia thermotolerans</name>
    <dbReference type="NCBI Taxonomy" id="2056226"/>
    <lineage>
        <taxon>Bacteria</taxon>
        <taxon>Pseudomonadati</taxon>
        <taxon>Pseudomonadota</taxon>
        <taxon>Alphaproteobacteria</taxon>
        <taxon>Minwuiales</taxon>
        <taxon>Minwuiaceae</taxon>
        <taxon>Minwuia</taxon>
    </lineage>
</organism>
<evidence type="ECO:0000313" key="3">
    <source>
        <dbReference type="EMBL" id="PJK27686.1"/>
    </source>
</evidence>
<keyword evidence="4" id="KW-1185">Reference proteome</keyword>
<reference evidence="3 4" key="1">
    <citation type="submission" date="2017-11" db="EMBL/GenBank/DDBJ databases">
        <title>Draft genome sequence of Rhizobiales bacterium SY3-13.</title>
        <authorList>
            <person name="Sun C."/>
        </authorList>
    </citation>
    <scope>NUCLEOTIDE SEQUENCE [LARGE SCALE GENOMIC DNA]</scope>
    <source>
        <strain evidence="3 4">SY3-13</strain>
    </source>
</reference>
<dbReference type="EMBL" id="PHIG01000059">
    <property type="protein sequence ID" value="PJK27686.1"/>
    <property type="molecule type" value="Genomic_DNA"/>
</dbReference>
<dbReference type="InterPro" id="IPR013610">
    <property type="entry name" value="ArdC_N"/>
</dbReference>
<protein>
    <submittedName>
        <fullName evidence="3">Peptidase</fullName>
    </submittedName>
</protein>
<evidence type="ECO:0000313" key="4">
    <source>
        <dbReference type="Proteomes" id="UP000229498"/>
    </source>
</evidence>
<dbReference type="OrthoDB" id="9792687at2"/>
<comment type="caution">
    <text evidence="3">The sequence shown here is derived from an EMBL/GenBank/DDBJ whole genome shotgun (WGS) entry which is preliminary data.</text>
</comment>
<dbReference type="Proteomes" id="UP000229498">
    <property type="component" value="Unassembled WGS sequence"/>
</dbReference>
<dbReference type="Pfam" id="PF08401">
    <property type="entry name" value="ArdcN"/>
    <property type="match status" value="1"/>
</dbReference>
<sequence>MTTKSKKPDVYTQVTNNIIAAIEAGAGDWQMPWHRSGEGLNRPTNIDTANAYRGVNVVSLWAAGYARGFSTGIWGTYRQWQKNGCQVRKGEKASLVVFYKEIEIADDELENDDGNWQTDNKRLIAKASWVFNADQVDGYEPAPLPAPENPVEPIDAAEAFVRATGATVKYGGERAFYRPSDDIIQMPERERFLGTETSTPTEGFYSTLLHELTHWSGAKHRCNREFGKRFGDQAYAMEELVAELGAAFLCADLGISVTPRPDHAAYIENWLQVLKADKKAIFTAASKAAQASDFLAGLQDRAHTEAAA</sequence>
<name>A0A2M9FW40_9PROT</name>
<dbReference type="InterPro" id="IPR041459">
    <property type="entry name" value="MPTase-PolyVal"/>
</dbReference>